<reference evidence="3 4" key="1">
    <citation type="submission" date="2021-03" db="EMBL/GenBank/DDBJ databases">
        <title>Sequencing the genomes of 1000 actinobacteria strains.</title>
        <authorList>
            <person name="Klenk H.-P."/>
        </authorList>
    </citation>
    <scope>NUCLEOTIDE SEQUENCE [LARGE SCALE GENOMIC DNA]</scope>
    <source>
        <strain evidence="3 4">DSM 45256</strain>
    </source>
</reference>
<evidence type="ECO:0000313" key="3">
    <source>
        <dbReference type="EMBL" id="MBP2366897.1"/>
    </source>
</evidence>
<keyword evidence="3" id="KW-0808">Transferase</keyword>
<sequence>MSLSSTSPAPSAPARPAPRSLDEALSPAFLSAALGVPVHGVHPGDVIGGVATKVRFRIDSEPGVHRDYCLKGLVGDAPPAPGHVRITHTEASFYRDLAPTVGVAVPVCRYSGIDPEVGNGLIVMEDVVAAGGRFLTALEPYSVAEARDSVAQLAKLHAAHWGRAGFDDLPWLRNRLDDLAETPLRTLEELQSLVDDPRGEPLPGELRDAERITAALRALALRTGGRAESLVHGDAHAGNIYVQDGETALIDWQMLQRSHWSIDVAYHVSAALSVDQRRAAERELLGHYLDRLSALGVDAPDEEEAWTDYRAGVAYGYYLWSSTRQVAPPITHEFCLRLGTAVDDLESFALLDI</sequence>
<dbReference type="Pfam" id="PF01636">
    <property type="entry name" value="APH"/>
    <property type="match status" value="1"/>
</dbReference>
<evidence type="ECO:0000256" key="1">
    <source>
        <dbReference type="SAM" id="MobiDB-lite"/>
    </source>
</evidence>
<protein>
    <submittedName>
        <fullName evidence="3">Aminoglycoside phosphotransferase (APT) family kinase protein</fullName>
    </submittedName>
</protein>
<evidence type="ECO:0000313" key="4">
    <source>
        <dbReference type="Proteomes" id="UP001519295"/>
    </source>
</evidence>
<name>A0ABS4VSJ3_9PSEU</name>
<dbReference type="SUPFAM" id="SSF56112">
    <property type="entry name" value="Protein kinase-like (PK-like)"/>
    <property type="match status" value="1"/>
</dbReference>
<dbReference type="SMART" id="SM00587">
    <property type="entry name" value="CHK"/>
    <property type="match status" value="1"/>
</dbReference>
<dbReference type="GO" id="GO:0016301">
    <property type="term" value="F:kinase activity"/>
    <property type="evidence" value="ECO:0007669"/>
    <property type="project" value="UniProtKB-KW"/>
</dbReference>
<organism evidence="3 4">
    <name type="scientific">Pseudonocardia parietis</name>
    <dbReference type="NCBI Taxonomy" id="570936"/>
    <lineage>
        <taxon>Bacteria</taxon>
        <taxon>Bacillati</taxon>
        <taxon>Actinomycetota</taxon>
        <taxon>Actinomycetes</taxon>
        <taxon>Pseudonocardiales</taxon>
        <taxon>Pseudonocardiaceae</taxon>
        <taxon>Pseudonocardia</taxon>
    </lineage>
</organism>
<comment type="caution">
    <text evidence="3">The sequence shown here is derived from an EMBL/GenBank/DDBJ whole genome shotgun (WGS) entry which is preliminary data.</text>
</comment>
<dbReference type="PANTHER" id="PTHR23020:SF41">
    <property type="entry name" value="AMINOGLYCOSIDE PHOSPHOTRANSFERASE DOMAIN-CONTAINING PROTEIN"/>
    <property type="match status" value="1"/>
</dbReference>
<dbReference type="Gene3D" id="3.90.1200.10">
    <property type="match status" value="1"/>
</dbReference>
<proteinExistence type="predicted"/>
<dbReference type="RefSeq" id="WP_210026990.1">
    <property type="nucleotide sequence ID" value="NZ_JAGINU010000001.1"/>
</dbReference>
<dbReference type="Proteomes" id="UP001519295">
    <property type="component" value="Unassembled WGS sequence"/>
</dbReference>
<keyword evidence="3" id="KW-0418">Kinase</keyword>
<gene>
    <name evidence="3" type="ORF">JOF36_002593</name>
</gene>
<dbReference type="InterPro" id="IPR002575">
    <property type="entry name" value="Aminoglycoside_PTrfase"/>
</dbReference>
<feature type="domain" description="CHK kinase-like" evidence="2">
    <location>
        <begin position="122"/>
        <end position="298"/>
    </location>
</feature>
<dbReference type="PANTHER" id="PTHR23020">
    <property type="entry name" value="UNCHARACTERIZED NUCLEAR HORMONE RECEPTOR-RELATED"/>
    <property type="match status" value="1"/>
</dbReference>
<dbReference type="InterPro" id="IPR052961">
    <property type="entry name" value="Oxido-Kinase-like_Enzymes"/>
</dbReference>
<accession>A0ABS4VSJ3</accession>
<evidence type="ECO:0000259" key="2">
    <source>
        <dbReference type="SMART" id="SM00587"/>
    </source>
</evidence>
<dbReference type="InterPro" id="IPR011009">
    <property type="entry name" value="Kinase-like_dom_sf"/>
</dbReference>
<dbReference type="EMBL" id="JAGINU010000001">
    <property type="protein sequence ID" value="MBP2366897.1"/>
    <property type="molecule type" value="Genomic_DNA"/>
</dbReference>
<feature type="region of interest" description="Disordered" evidence="1">
    <location>
        <begin position="1"/>
        <end position="20"/>
    </location>
</feature>
<keyword evidence="4" id="KW-1185">Reference proteome</keyword>
<dbReference type="InterPro" id="IPR015897">
    <property type="entry name" value="CHK_kinase-like"/>
</dbReference>